<dbReference type="InterPro" id="IPR024079">
    <property type="entry name" value="MetalloPept_cat_dom_sf"/>
</dbReference>
<dbReference type="PROSITE" id="PS50215">
    <property type="entry name" value="ADAM_MEPRO"/>
    <property type="match status" value="1"/>
</dbReference>
<dbReference type="SUPFAM" id="SSF55486">
    <property type="entry name" value="Metalloproteases ('zincins'), catalytic domain"/>
    <property type="match status" value="1"/>
</dbReference>
<protein>
    <submittedName>
        <fullName evidence="6">T9SS C-terminal target domain-containing protein</fullName>
    </submittedName>
</protein>
<feature type="chain" id="PRO_5018275210" evidence="3">
    <location>
        <begin position="21"/>
        <end position="722"/>
    </location>
</feature>
<feature type="domain" description="Peptidase M12B" evidence="5">
    <location>
        <begin position="215"/>
        <end position="398"/>
    </location>
</feature>
<evidence type="ECO:0000259" key="4">
    <source>
        <dbReference type="PROSITE" id="PS01180"/>
    </source>
</evidence>
<dbReference type="PANTHER" id="PTHR11905">
    <property type="entry name" value="ADAM A DISINTEGRIN AND METALLOPROTEASE DOMAIN"/>
    <property type="match status" value="1"/>
</dbReference>
<dbReference type="Proteomes" id="UP000270185">
    <property type="component" value="Chromosome"/>
</dbReference>
<dbReference type="Pfam" id="PF18962">
    <property type="entry name" value="Por_Secre_tail"/>
    <property type="match status" value="1"/>
</dbReference>
<evidence type="ECO:0000313" key="6">
    <source>
        <dbReference type="EMBL" id="AZI31852.1"/>
    </source>
</evidence>
<dbReference type="CDD" id="cd00041">
    <property type="entry name" value="CUB"/>
    <property type="match status" value="1"/>
</dbReference>
<sequence>MMKKVFQLCFSLLLFSFGFSQNLKPIAQKVNDSKTANKTFAKYDLFTVDQSPQKQSLYKAAAEGITVMKLNTAEISRITTEQPETLSMSFPFEGKSIEVELVKNNFFTHDFKVNTDKGTAIYNPGVYYQGIVKGDNESLVAISFFKNDVIGVTSIKDLGNIVIGKAKNSQDFVSYNDAKLKGANPFSCEADELPENQKLAISYDPSTMTDKKTDNCVRIYYEAGFGPYTQNGSNVTTTTNWVTSMHNNISTLYANDGITVALSEIFVWTTTDPYTGSPSNILNQFRTTRTSFNGDVAQLIRNPATTSIAYVDALCGAYNYSYSGVNFAYADVPTYSWNIEAMTHEIGHNLGSPHTHDCVWNGNNTRIDGCGPASGNPGNGTCASGPLPSDGGTIMSYCHLVSSVGINFTKGFGPQPGALIRSRINTKACLGTDCIAACPATILGLTLSNITANSVTATIADNTSSSWKYRVSKMDGTVVQSGTSDTKVINLSGLQEGTYYTIAVGTSCSGPQAFSFQQLLLTDANWCSGVKFTDPGGDNANYFNEQTIIKTFYPNNSQDKLKLTFTEFDTEEGYDFMNVYDGPSTASPKFSNGSNLSGTTIPGPFESTHPTGAITVKFVADQLENGTGWISTFQCTNLGTGENMMSNTINISPSTMKGIFTITSKDKVLSYEVFDLSGKLVKKSLKSLESQDKVDLSNAPAGTYVVRVITAKETVTKKVIKP</sequence>
<evidence type="ECO:0000259" key="5">
    <source>
        <dbReference type="PROSITE" id="PS50215"/>
    </source>
</evidence>
<dbReference type="AlphaFoldDB" id="A0A3G8XEP5"/>
<proteinExistence type="predicted"/>
<keyword evidence="7" id="KW-1185">Reference proteome</keyword>
<accession>A0A3G8XEP5</accession>
<reference evidence="7" key="1">
    <citation type="submission" date="2018-11" db="EMBL/GenBank/DDBJ databases">
        <title>Proposal to divide the Flavobacteriaceae and reorganize its genera based on Amino Acid Identity values calculated from whole genome sequences.</title>
        <authorList>
            <person name="Nicholson A.C."/>
            <person name="Gulvik C.A."/>
            <person name="Whitney A.M."/>
            <person name="Humrighouse B.W."/>
            <person name="Bell M."/>
            <person name="Holmes B."/>
            <person name="Steigerwalt A.G."/>
            <person name="Villarma A."/>
            <person name="Sheth M."/>
            <person name="Batra D."/>
            <person name="Pryor J."/>
            <person name="Bernardet J.-F."/>
            <person name="Hugo C."/>
            <person name="Kampfer P."/>
            <person name="Newman J.D."/>
            <person name="McQuiston J.R."/>
        </authorList>
    </citation>
    <scope>NUCLEOTIDE SEQUENCE [LARGE SCALE GENOMIC DNA]</scope>
    <source>
        <strain evidence="7">G0081</strain>
    </source>
</reference>
<dbReference type="InterPro" id="IPR026444">
    <property type="entry name" value="Secre_tail"/>
</dbReference>
<dbReference type="Gene3D" id="3.40.390.10">
    <property type="entry name" value="Collagenase (Catalytic Domain)"/>
    <property type="match status" value="1"/>
</dbReference>
<dbReference type="InterPro" id="IPR035914">
    <property type="entry name" value="Sperma_CUB_dom_sf"/>
</dbReference>
<evidence type="ECO:0000256" key="3">
    <source>
        <dbReference type="SAM" id="SignalP"/>
    </source>
</evidence>
<feature type="signal peptide" evidence="3">
    <location>
        <begin position="1"/>
        <end position="20"/>
    </location>
</feature>
<dbReference type="GO" id="GO:0004222">
    <property type="term" value="F:metalloendopeptidase activity"/>
    <property type="evidence" value="ECO:0007669"/>
    <property type="project" value="InterPro"/>
</dbReference>
<evidence type="ECO:0000256" key="1">
    <source>
        <dbReference type="ARBA" id="ARBA00022729"/>
    </source>
</evidence>
<dbReference type="SUPFAM" id="SSF49854">
    <property type="entry name" value="Spermadhesin, CUB domain"/>
    <property type="match status" value="1"/>
</dbReference>
<evidence type="ECO:0000313" key="7">
    <source>
        <dbReference type="Proteomes" id="UP000270185"/>
    </source>
</evidence>
<dbReference type="Gene3D" id="2.60.120.290">
    <property type="entry name" value="Spermadhesin, CUB domain"/>
    <property type="match status" value="1"/>
</dbReference>
<dbReference type="Pfam" id="PF13688">
    <property type="entry name" value="Reprolysin_5"/>
    <property type="match status" value="1"/>
</dbReference>
<dbReference type="OrthoDB" id="1182309at2"/>
<dbReference type="PANTHER" id="PTHR11905:SF159">
    <property type="entry name" value="ADAM METALLOPROTEASE"/>
    <property type="match status" value="1"/>
</dbReference>
<dbReference type="InterPro" id="IPR000859">
    <property type="entry name" value="CUB_dom"/>
</dbReference>
<name>A0A3G8XEP5_9FLAO</name>
<dbReference type="KEGG" id="ccas:EIB73_01080"/>
<keyword evidence="1 3" id="KW-0732">Signal</keyword>
<feature type="domain" description="CUB" evidence="4">
    <location>
        <begin position="508"/>
        <end position="636"/>
    </location>
</feature>
<keyword evidence="2" id="KW-1015">Disulfide bond</keyword>
<organism evidence="6 7">
    <name type="scientific">Kaistella carnis</name>
    <dbReference type="NCBI Taxonomy" id="1241979"/>
    <lineage>
        <taxon>Bacteria</taxon>
        <taxon>Pseudomonadati</taxon>
        <taxon>Bacteroidota</taxon>
        <taxon>Flavobacteriia</taxon>
        <taxon>Flavobacteriales</taxon>
        <taxon>Weeksellaceae</taxon>
        <taxon>Chryseobacterium group</taxon>
        <taxon>Kaistella</taxon>
    </lineage>
</organism>
<dbReference type="GO" id="GO:0006509">
    <property type="term" value="P:membrane protein ectodomain proteolysis"/>
    <property type="evidence" value="ECO:0007669"/>
    <property type="project" value="TreeGrafter"/>
</dbReference>
<dbReference type="NCBIfam" id="TIGR04183">
    <property type="entry name" value="Por_Secre_tail"/>
    <property type="match status" value="1"/>
</dbReference>
<dbReference type="PROSITE" id="PS01180">
    <property type="entry name" value="CUB"/>
    <property type="match status" value="1"/>
</dbReference>
<evidence type="ECO:0000256" key="2">
    <source>
        <dbReference type="ARBA" id="ARBA00023157"/>
    </source>
</evidence>
<dbReference type="EMBL" id="CP034159">
    <property type="protein sequence ID" value="AZI31852.1"/>
    <property type="molecule type" value="Genomic_DNA"/>
</dbReference>
<dbReference type="InterPro" id="IPR001590">
    <property type="entry name" value="Peptidase_M12B"/>
</dbReference>
<gene>
    <name evidence="6" type="ORF">EIB73_01080</name>
</gene>